<dbReference type="STRING" id="6265.A0A0B2VTD1"/>
<feature type="domain" description="Thioredoxin" evidence="1">
    <location>
        <begin position="8"/>
        <end position="90"/>
    </location>
</feature>
<dbReference type="Gene3D" id="3.40.30.10">
    <property type="entry name" value="Glutaredoxin"/>
    <property type="match status" value="1"/>
</dbReference>
<dbReference type="GO" id="GO:0006879">
    <property type="term" value="P:intracellular iron ion homeostasis"/>
    <property type="evidence" value="ECO:0007669"/>
    <property type="project" value="TreeGrafter"/>
</dbReference>
<dbReference type="SUPFAM" id="SSF52833">
    <property type="entry name" value="Thioredoxin-like"/>
    <property type="match status" value="2"/>
</dbReference>
<evidence type="ECO:0000313" key="2">
    <source>
        <dbReference type="EMBL" id="KHN84624.1"/>
    </source>
</evidence>
<dbReference type="GO" id="GO:0005634">
    <property type="term" value="C:nucleus"/>
    <property type="evidence" value="ECO:0007669"/>
    <property type="project" value="TreeGrafter"/>
</dbReference>
<dbReference type="Pfam" id="PF00085">
    <property type="entry name" value="Thioredoxin"/>
    <property type="match status" value="1"/>
</dbReference>
<dbReference type="EMBL" id="JPKZ01000908">
    <property type="protein sequence ID" value="KHN84624.1"/>
    <property type="molecule type" value="Genomic_DNA"/>
</dbReference>
<evidence type="ECO:0000313" key="3">
    <source>
        <dbReference type="Proteomes" id="UP000031036"/>
    </source>
</evidence>
<dbReference type="InterPro" id="IPR013766">
    <property type="entry name" value="Thioredoxin_domain"/>
</dbReference>
<dbReference type="InterPro" id="IPR004480">
    <property type="entry name" value="Monothiol_GRX-rel"/>
</dbReference>
<dbReference type="OrthoDB" id="415696at2759"/>
<dbReference type="GO" id="GO:0005829">
    <property type="term" value="C:cytosol"/>
    <property type="evidence" value="ECO:0007669"/>
    <property type="project" value="TreeGrafter"/>
</dbReference>
<dbReference type="Proteomes" id="UP000031036">
    <property type="component" value="Unassembled WGS sequence"/>
</dbReference>
<accession>A0A0B2VTD1</accession>
<organism evidence="2 3">
    <name type="scientific">Toxocara canis</name>
    <name type="common">Canine roundworm</name>
    <dbReference type="NCBI Taxonomy" id="6265"/>
    <lineage>
        <taxon>Eukaryota</taxon>
        <taxon>Metazoa</taxon>
        <taxon>Ecdysozoa</taxon>
        <taxon>Nematoda</taxon>
        <taxon>Chromadorea</taxon>
        <taxon>Rhabditida</taxon>
        <taxon>Spirurina</taxon>
        <taxon>Ascaridomorpha</taxon>
        <taxon>Ascaridoidea</taxon>
        <taxon>Toxocaridae</taxon>
        <taxon>Toxocara</taxon>
    </lineage>
</organism>
<proteinExistence type="predicted"/>
<sequence length="130" mass="14532">MSAVTTLQNRKDFDDFIGDSSLSVVHFGATWVDVCAQLDSILVELQNELKSFKFARLEAEGVADASLAFSVKAAPTVLFFKVRQGLKEYSNWPTYPQIYLDGELIGGVDVFSEEMTDKKFVEKLPKLTVE</sequence>
<name>A0A0B2VTD1_TOXCA</name>
<dbReference type="PANTHER" id="PTHR10293:SF73">
    <property type="entry name" value="GLUTAREDOXIN-3"/>
    <property type="match status" value="1"/>
</dbReference>
<dbReference type="PROSITE" id="PS51354">
    <property type="entry name" value="GLUTAREDOXIN_2"/>
    <property type="match status" value="1"/>
</dbReference>
<dbReference type="AlphaFoldDB" id="A0A0B2VTD1"/>
<dbReference type="PANTHER" id="PTHR10293">
    <property type="entry name" value="GLUTAREDOXIN FAMILY MEMBER"/>
    <property type="match status" value="1"/>
</dbReference>
<protein>
    <submittedName>
        <fullName evidence="2">Glutaredoxin-3</fullName>
    </submittedName>
</protein>
<evidence type="ECO:0000259" key="1">
    <source>
        <dbReference type="Pfam" id="PF00085"/>
    </source>
</evidence>
<dbReference type="InterPro" id="IPR036249">
    <property type="entry name" value="Thioredoxin-like_sf"/>
</dbReference>
<gene>
    <name evidence="2" type="primary">GLRX3</name>
    <name evidence="2" type="ORF">Tcan_10889</name>
</gene>
<keyword evidence="3" id="KW-1185">Reference proteome</keyword>
<reference evidence="2 3" key="1">
    <citation type="submission" date="2014-11" db="EMBL/GenBank/DDBJ databases">
        <title>Genetic blueprint of the zoonotic pathogen Toxocara canis.</title>
        <authorList>
            <person name="Zhu X.-Q."/>
            <person name="Korhonen P.K."/>
            <person name="Cai H."/>
            <person name="Young N.D."/>
            <person name="Nejsum P."/>
            <person name="von Samson-Himmelstjerna G."/>
            <person name="Boag P.R."/>
            <person name="Tan P."/>
            <person name="Li Q."/>
            <person name="Min J."/>
            <person name="Yang Y."/>
            <person name="Wang X."/>
            <person name="Fang X."/>
            <person name="Hall R.S."/>
            <person name="Hofmann A."/>
            <person name="Sternberg P.W."/>
            <person name="Jex A.R."/>
            <person name="Gasser R.B."/>
        </authorList>
    </citation>
    <scope>NUCLEOTIDE SEQUENCE [LARGE SCALE GENOMIC DNA]</scope>
    <source>
        <strain evidence="2">PN_DK_2014</strain>
    </source>
</reference>
<comment type="caution">
    <text evidence="2">The sequence shown here is derived from an EMBL/GenBank/DDBJ whole genome shotgun (WGS) entry which is preliminary data.</text>
</comment>